<name>S3D578_GLAL2</name>
<dbReference type="Proteomes" id="UP000016922">
    <property type="component" value="Unassembled WGS sequence"/>
</dbReference>
<evidence type="ECO:0000313" key="2">
    <source>
        <dbReference type="EMBL" id="EPE32239.1"/>
    </source>
</evidence>
<gene>
    <name evidence="2" type="ORF">GLAREA_07372</name>
</gene>
<protein>
    <submittedName>
        <fullName evidence="2">Uncharacterized protein</fullName>
    </submittedName>
</protein>
<dbReference type="HOGENOM" id="CLU_1026916_0_0_1"/>
<proteinExistence type="predicted"/>
<dbReference type="KEGG" id="glz:GLAREA_07372"/>
<dbReference type="RefSeq" id="XP_008080251.1">
    <property type="nucleotide sequence ID" value="XM_008082060.1"/>
</dbReference>
<dbReference type="EMBL" id="KE145359">
    <property type="protein sequence ID" value="EPE32239.1"/>
    <property type="molecule type" value="Genomic_DNA"/>
</dbReference>
<sequence length="271" mass="32449">MAATDRKITDYELSDFAERPRRLNADGNNLIRMYENTDVSHINHPKWHKFNLFDFTFKVGYKSFVHNVDQINTVPVDRIRMEALWWKVLLEKWESYDPRSKNRNRLQSQTFEELMDRKEDLMYNAFNSRFAEDLAPLNALKSNLKGLQRKNDLKRWIEPYWQAKKEKYPEMDVERQIQNANPKYMNYEEIEDVYDSLISFDEMRGTYPEDELHDIDEQMEGMAIDGGDDGDQYYEDGGDHEEYYEEYDGDYNEEEHNEGKKDGDGDVEMDC</sequence>
<keyword evidence="3" id="KW-1185">Reference proteome</keyword>
<organism evidence="2 3">
    <name type="scientific">Glarea lozoyensis (strain ATCC 20868 / MF5171)</name>
    <dbReference type="NCBI Taxonomy" id="1116229"/>
    <lineage>
        <taxon>Eukaryota</taxon>
        <taxon>Fungi</taxon>
        <taxon>Dikarya</taxon>
        <taxon>Ascomycota</taxon>
        <taxon>Pezizomycotina</taxon>
        <taxon>Leotiomycetes</taxon>
        <taxon>Helotiales</taxon>
        <taxon>Helotiaceae</taxon>
        <taxon>Glarea</taxon>
    </lineage>
</organism>
<evidence type="ECO:0000256" key="1">
    <source>
        <dbReference type="SAM" id="MobiDB-lite"/>
    </source>
</evidence>
<dbReference type="GeneID" id="19466425"/>
<evidence type="ECO:0000313" key="3">
    <source>
        <dbReference type="Proteomes" id="UP000016922"/>
    </source>
</evidence>
<feature type="region of interest" description="Disordered" evidence="1">
    <location>
        <begin position="249"/>
        <end position="271"/>
    </location>
</feature>
<accession>S3D578</accession>
<reference evidence="2 3" key="1">
    <citation type="journal article" date="2013" name="BMC Genomics">
        <title>Genomics-driven discovery of the pneumocandin biosynthetic gene cluster in the fungus Glarea lozoyensis.</title>
        <authorList>
            <person name="Chen L."/>
            <person name="Yue Q."/>
            <person name="Zhang X."/>
            <person name="Xiang M."/>
            <person name="Wang C."/>
            <person name="Li S."/>
            <person name="Che Y."/>
            <person name="Ortiz-Lopez F.J."/>
            <person name="Bills G.F."/>
            <person name="Liu X."/>
            <person name="An Z."/>
        </authorList>
    </citation>
    <scope>NUCLEOTIDE SEQUENCE [LARGE SCALE GENOMIC DNA]</scope>
    <source>
        <strain evidence="3">ATCC 20868 / MF5171</strain>
    </source>
</reference>
<dbReference type="AlphaFoldDB" id="S3D578"/>